<evidence type="ECO:0000259" key="1">
    <source>
        <dbReference type="Pfam" id="PF08392"/>
    </source>
</evidence>
<reference evidence="2" key="1">
    <citation type="submission" date="2022-12" db="EMBL/GenBank/DDBJ databases">
        <title>Draft genome assemblies for two species of Escallonia (Escalloniales).</title>
        <authorList>
            <person name="Chanderbali A."/>
            <person name="Dervinis C."/>
            <person name="Anghel I."/>
            <person name="Soltis D."/>
            <person name="Soltis P."/>
            <person name="Zapata F."/>
        </authorList>
    </citation>
    <scope>NUCLEOTIDE SEQUENCE</scope>
    <source>
        <strain evidence="2">UCBG92.1500</strain>
        <tissue evidence="2">Leaf</tissue>
    </source>
</reference>
<dbReference type="GO" id="GO:0016020">
    <property type="term" value="C:membrane"/>
    <property type="evidence" value="ECO:0007669"/>
    <property type="project" value="InterPro"/>
</dbReference>
<protein>
    <recommendedName>
        <fullName evidence="1">FAE domain-containing protein</fullName>
    </recommendedName>
</protein>
<evidence type="ECO:0000313" key="2">
    <source>
        <dbReference type="EMBL" id="KAK2990288.1"/>
    </source>
</evidence>
<accession>A0AA88RIG9</accession>
<dbReference type="GO" id="GO:0016747">
    <property type="term" value="F:acyltransferase activity, transferring groups other than amino-acyl groups"/>
    <property type="evidence" value="ECO:0007669"/>
    <property type="project" value="InterPro"/>
</dbReference>
<name>A0AA88RIG9_9ASTE</name>
<evidence type="ECO:0000313" key="3">
    <source>
        <dbReference type="Proteomes" id="UP001187471"/>
    </source>
</evidence>
<proteinExistence type="predicted"/>
<comment type="caution">
    <text evidence="2">The sequence shown here is derived from an EMBL/GenBank/DDBJ whole genome shotgun (WGS) entry which is preliminary data.</text>
</comment>
<organism evidence="2 3">
    <name type="scientific">Escallonia rubra</name>
    <dbReference type="NCBI Taxonomy" id="112253"/>
    <lineage>
        <taxon>Eukaryota</taxon>
        <taxon>Viridiplantae</taxon>
        <taxon>Streptophyta</taxon>
        <taxon>Embryophyta</taxon>
        <taxon>Tracheophyta</taxon>
        <taxon>Spermatophyta</taxon>
        <taxon>Magnoliopsida</taxon>
        <taxon>eudicotyledons</taxon>
        <taxon>Gunneridae</taxon>
        <taxon>Pentapetalae</taxon>
        <taxon>asterids</taxon>
        <taxon>campanulids</taxon>
        <taxon>Escalloniales</taxon>
        <taxon>Escalloniaceae</taxon>
        <taxon>Escallonia</taxon>
    </lineage>
</organism>
<gene>
    <name evidence="2" type="ORF">RJ640_014740</name>
</gene>
<dbReference type="InterPro" id="IPR013601">
    <property type="entry name" value="FAE1_typ3_polyketide_synth"/>
</dbReference>
<dbReference type="EMBL" id="JAVXUO010000661">
    <property type="protein sequence ID" value="KAK2990288.1"/>
    <property type="molecule type" value="Genomic_DNA"/>
</dbReference>
<dbReference type="GO" id="GO:0006633">
    <property type="term" value="P:fatty acid biosynthetic process"/>
    <property type="evidence" value="ECO:0007669"/>
    <property type="project" value="InterPro"/>
</dbReference>
<dbReference type="Pfam" id="PF08392">
    <property type="entry name" value="FAE1_CUT1_RppA"/>
    <property type="match status" value="1"/>
</dbReference>
<sequence length="114" mass="12815">MSMFVKQILEKSISARRHAFIPPSVDCPLQFDDTNINFQTQILEKSGFSEETCLHPSLCRLPRTRSLSLSIEEAATVMFSMVAAAWVAGKACLRDAINIRTAKDKRLLSELTRN</sequence>
<dbReference type="AlphaFoldDB" id="A0AA88RIG9"/>
<feature type="domain" description="FAE" evidence="1">
    <location>
        <begin position="30"/>
        <end position="84"/>
    </location>
</feature>
<keyword evidence="3" id="KW-1185">Reference proteome</keyword>
<dbReference type="Proteomes" id="UP001187471">
    <property type="component" value="Unassembled WGS sequence"/>
</dbReference>